<keyword evidence="2" id="KW-0238">DNA-binding</keyword>
<dbReference type="Proteomes" id="UP000199645">
    <property type="component" value="Unassembled WGS sequence"/>
</dbReference>
<dbReference type="GO" id="GO:0003700">
    <property type="term" value="F:DNA-binding transcription factor activity"/>
    <property type="evidence" value="ECO:0007669"/>
    <property type="project" value="InterPro"/>
</dbReference>
<dbReference type="PANTHER" id="PTHR30204:SF94">
    <property type="entry name" value="HEAVY METAL-DEPENDENT TRANSCRIPTIONAL REGULATOR HI_0293-RELATED"/>
    <property type="match status" value="1"/>
</dbReference>
<evidence type="ECO:0000313" key="8">
    <source>
        <dbReference type="Proteomes" id="UP000199645"/>
    </source>
</evidence>
<dbReference type="CDD" id="cd01282">
    <property type="entry name" value="HTH_MerR-like_sg3"/>
    <property type="match status" value="1"/>
</dbReference>
<dbReference type="SUPFAM" id="SSF46955">
    <property type="entry name" value="Putative DNA-binding domain"/>
    <property type="match status" value="1"/>
</dbReference>
<feature type="domain" description="HTH merR-type" evidence="5">
    <location>
        <begin position="13"/>
        <end position="81"/>
    </location>
</feature>
<keyword evidence="4" id="KW-0175">Coiled coil</keyword>
<dbReference type="GO" id="GO:0016491">
    <property type="term" value="F:oxidoreductase activity"/>
    <property type="evidence" value="ECO:0007669"/>
    <property type="project" value="InterPro"/>
</dbReference>
<name>A0A1I2MZE5_9ACTN</name>
<dbReference type="InterPro" id="IPR009061">
    <property type="entry name" value="DNA-bd_dom_put_sf"/>
</dbReference>
<dbReference type="GO" id="GO:0003677">
    <property type="term" value="F:DNA binding"/>
    <property type="evidence" value="ECO:0007669"/>
    <property type="project" value="UniProtKB-KW"/>
</dbReference>
<dbReference type="CDD" id="cd03017">
    <property type="entry name" value="PRX_BCP"/>
    <property type="match status" value="1"/>
</dbReference>
<evidence type="ECO:0000259" key="6">
    <source>
        <dbReference type="PROSITE" id="PS51352"/>
    </source>
</evidence>
<sequence length="326" mass="35405">MTRTRGYGFSVVVVRVGELTAATGATVRALRYYEAAGLVVPRREPNGYRVYEPVAVRQVERIRALIGLGLTVEQTRPFVECLAGGGAEADECPSALAGYRRAIDELEERIARLSEQRDSLRASLAEATARIAAHRGVRRAPSRVVEPSALVGERMPELTLAAADGRRPRLDRFGPGRTVVFVYPMTGRPEGDMPAGWDTIPGARGCTAEACDFRDRIGELRAAGAARVYGLSAQSPAYQREVVHRLGLPYPLLADPRLTVADALGLPTFEADDMTLYRRLTLIVAGGVIEHVFHPIDEPAAHASRVLEWLAGRPGDDVSARSGSRR</sequence>
<keyword evidence="8" id="KW-1185">Reference proteome</keyword>
<organism evidence="7 8">
    <name type="scientific">Actinoplanes philippinensis</name>
    <dbReference type="NCBI Taxonomy" id="35752"/>
    <lineage>
        <taxon>Bacteria</taxon>
        <taxon>Bacillati</taxon>
        <taxon>Actinomycetota</taxon>
        <taxon>Actinomycetes</taxon>
        <taxon>Micromonosporales</taxon>
        <taxon>Micromonosporaceae</taxon>
        <taxon>Actinoplanes</taxon>
    </lineage>
</organism>
<reference evidence="7 8" key="1">
    <citation type="submission" date="2016-10" db="EMBL/GenBank/DDBJ databases">
        <authorList>
            <person name="de Groot N.N."/>
        </authorList>
    </citation>
    <scope>NUCLEOTIDE SEQUENCE [LARGE SCALE GENOMIC DNA]</scope>
    <source>
        <strain evidence="7 8">DSM 43019</strain>
    </source>
</reference>
<dbReference type="SUPFAM" id="SSF52833">
    <property type="entry name" value="Thioredoxin-like"/>
    <property type="match status" value="1"/>
</dbReference>
<dbReference type="Gene3D" id="1.10.1660.10">
    <property type="match status" value="1"/>
</dbReference>
<dbReference type="PRINTS" id="PR00040">
    <property type="entry name" value="HTHMERR"/>
</dbReference>
<evidence type="ECO:0000256" key="4">
    <source>
        <dbReference type="SAM" id="Coils"/>
    </source>
</evidence>
<dbReference type="STRING" id="35752.SAMN05421541_13340"/>
<dbReference type="InterPro" id="IPR036249">
    <property type="entry name" value="Thioredoxin-like_sf"/>
</dbReference>
<evidence type="ECO:0000256" key="2">
    <source>
        <dbReference type="ARBA" id="ARBA00023125"/>
    </source>
</evidence>
<evidence type="ECO:0000256" key="1">
    <source>
        <dbReference type="ARBA" id="ARBA00023015"/>
    </source>
</evidence>
<dbReference type="InterPro" id="IPR013740">
    <property type="entry name" value="Redoxin"/>
</dbReference>
<dbReference type="InterPro" id="IPR013766">
    <property type="entry name" value="Thioredoxin_domain"/>
</dbReference>
<proteinExistence type="predicted"/>
<dbReference type="PROSITE" id="PS51352">
    <property type="entry name" value="THIOREDOXIN_2"/>
    <property type="match status" value="1"/>
</dbReference>
<feature type="coiled-coil region" evidence="4">
    <location>
        <begin position="96"/>
        <end position="130"/>
    </location>
</feature>
<dbReference type="PROSITE" id="PS50937">
    <property type="entry name" value="HTH_MERR_2"/>
    <property type="match status" value="1"/>
</dbReference>
<accession>A0A1I2MZE5</accession>
<dbReference type="Pfam" id="PF13411">
    <property type="entry name" value="MerR_1"/>
    <property type="match status" value="1"/>
</dbReference>
<dbReference type="SMART" id="SM00422">
    <property type="entry name" value="HTH_MERR"/>
    <property type="match status" value="1"/>
</dbReference>
<dbReference type="Gene3D" id="3.40.30.10">
    <property type="entry name" value="Glutaredoxin"/>
    <property type="match status" value="1"/>
</dbReference>
<keyword evidence="1" id="KW-0805">Transcription regulation</keyword>
<protein>
    <submittedName>
        <fullName evidence="7">Peroxiredoxin</fullName>
    </submittedName>
</protein>
<dbReference type="EMBL" id="FONV01000033">
    <property type="protein sequence ID" value="SFF94481.1"/>
    <property type="molecule type" value="Genomic_DNA"/>
</dbReference>
<evidence type="ECO:0000256" key="3">
    <source>
        <dbReference type="ARBA" id="ARBA00023163"/>
    </source>
</evidence>
<dbReference type="AlphaFoldDB" id="A0A1I2MZE5"/>
<keyword evidence="3" id="KW-0804">Transcription</keyword>
<dbReference type="PANTHER" id="PTHR30204">
    <property type="entry name" value="REDOX-CYCLING DRUG-SENSING TRANSCRIPTIONAL ACTIVATOR SOXR"/>
    <property type="match status" value="1"/>
</dbReference>
<feature type="domain" description="Thioredoxin" evidence="6">
    <location>
        <begin position="149"/>
        <end position="312"/>
    </location>
</feature>
<evidence type="ECO:0000313" key="7">
    <source>
        <dbReference type="EMBL" id="SFF94481.1"/>
    </source>
</evidence>
<evidence type="ECO:0000259" key="5">
    <source>
        <dbReference type="PROSITE" id="PS50937"/>
    </source>
</evidence>
<dbReference type="Pfam" id="PF08534">
    <property type="entry name" value="Redoxin"/>
    <property type="match status" value="1"/>
</dbReference>
<dbReference type="InterPro" id="IPR047057">
    <property type="entry name" value="MerR_fam"/>
</dbReference>
<dbReference type="InterPro" id="IPR000551">
    <property type="entry name" value="MerR-type_HTH_dom"/>
</dbReference>
<gene>
    <name evidence="7" type="ORF">SAMN05421541_13340</name>
</gene>